<organism evidence="3 4">
    <name type="scientific">Cerrena zonata</name>
    <dbReference type="NCBI Taxonomy" id="2478898"/>
    <lineage>
        <taxon>Eukaryota</taxon>
        <taxon>Fungi</taxon>
        <taxon>Dikarya</taxon>
        <taxon>Basidiomycota</taxon>
        <taxon>Agaricomycotina</taxon>
        <taxon>Agaricomycetes</taxon>
        <taxon>Polyporales</taxon>
        <taxon>Cerrenaceae</taxon>
        <taxon>Cerrena</taxon>
    </lineage>
</organism>
<protein>
    <submittedName>
        <fullName evidence="3">Uncharacterized protein</fullName>
    </submittedName>
</protein>
<evidence type="ECO:0000256" key="1">
    <source>
        <dbReference type="SAM" id="MobiDB-lite"/>
    </source>
</evidence>
<feature type="compositionally biased region" description="Basic residues" evidence="1">
    <location>
        <begin position="225"/>
        <end position="249"/>
    </location>
</feature>
<dbReference type="PANTHER" id="PTHR20275">
    <property type="entry name" value="NAD KINASE"/>
    <property type="match status" value="1"/>
</dbReference>
<comment type="caution">
    <text evidence="3">The sequence shown here is derived from an EMBL/GenBank/DDBJ whole genome shotgun (WGS) entry which is preliminary data.</text>
</comment>
<dbReference type="Gene3D" id="3.40.50.10330">
    <property type="entry name" value="Probable inorganic polyphosphate/atp-NAD kinase, domain 1"/>
    <property type="match status" value="1"/>
</dbReference>
<proteinExistence type="predicted"/>
<keyword evidence="2" id="KW-0732">Signal</keyword>
<dbReference type="InterPro" id="IPR017437">
    <property type="entry name" value="ATP-NAD_kinase_PpnK-typ_C"/>
</dbReference>
<dbReference type="GO" id="GO:0006741">
    <property type="term" value="P:NADP+ biosynthetic process"/>
    <property type="evidence" value="ECO:0007669"/>
    <property type="project" value="TreeGrafter"/>
</dbReference>
<feature type="signal peptide" evidence="2">
    <location>
        <begin position="1"/>
        <end position="22"/>
    </location>
</feature>
<dbReference type="Gene3D" id="2.60.200.30">
    <property type="entry name" value="Probable inorganic polyphosphate/atp-NAD kinase, domain 2"/>
    <property type="match status" value="1"/>
</dbReference>
<gene>
    <name evidence="3" type="ORF">QCA50_004503</name>
</gene>
<feature type="compositionally biased region" description="Polar residues" evidence="1">
    <location>
        <begin position="280"/>
        <end position="290"/>
    </location>
</feature>
<reference evidence="3 4" key="1">
    <citation type="submission" date="2022-09" db="EMBL/GenBank/DDBJ databases">
        <authorList>
            <person name="Palmer J.M."/>
        </authorList>
    </citation>
    <scope>NUCLEOTIDE SEQUENCE [LARGE SCALE GENOMIC DNA]</scope>
    <source>
        <strain evidence="3 4">DSM 7382</strain>
    </source>
</reference>
<dbReference type="PANTHER" id="PTHR20275:SF0">
    <property type="entry name" value="NAD KINASE"/>
    <property type="match status" value="1"/>
</dbReference>
<dbReference type="EMBL" id="JASBNA010000004">
    <property type="protein sequence ID" value="KAK7692868.1"/>
    <property type="molecule type" value="Genomic_DNA"/>
</dbReference>
<evidence type="ECO:0000256" key="2">
    <source>
        <dbReference type="SAM" id="SignalP"/>
    </source>
</evidence>
<name>A0AAW0GRM8_9APHY</name>
<feature type="chain" id="PRO_5043877955" evidence="2">
    <location>
        <begin position="23"/>
        <end position="369"/>
    </location>
</feature>
<dbReference type="SUPFAM" id="SSF111331">
    <property type="entry name" value="NAD kinase/diacylglycerol kinase-like"/>
    <property type="match status" value="1"/>
</dbReference>
<keyword evidence="4" id="KW-1185">Reference proteome</keyword>
<feature type="compositionally biased region" description="Basic and acidic residues" evidence="1">
    <location>
        <begin position="200"/>
        <end position="212"/>
    </location>
</feature>
<dbReference type="GO" id="GO:0003951">
    <property type="term" value="F:NAD+ kinase activity"/>
    <property type="evidence" value="ECO:0007669"/>
    <property type="project" value="InterPro"/>
</dbReference>
<feature type="compositionally biased region" description="Basic and acidic residues" evidence="1">
    <location>
        <begin position="178"/>
        <end position="192"/>
    </location>
</feature>
<accession>A0AAW0GRM8</accession>
<feature type="region of interest" description="Disordered" evidence="1">
    <location>
        <begin position="143"/>
        <end position="369"/>
    </location>
</feature>
<feature type="compositionally biased region" description="Basic and acidic residues" evidence="1">
    <location>
        <begin position="332"/>
        <end position="347"/>
    </location>
</feature>
<dbReference type="Proteomes" id="UP001385951">
    <property type="component" value="Unassembled WGS sequence"/>
</dbReference>
<dbReference type="AlphaFoldDB" id="A0AAW0GRM8"/>
<dbReference type="GO" id="GO:0019674">
    <property type="term" value="P:NAD+ metabolic process"/>
    <property type="evidence" value="ECO:0007669"/>
    <property type="project" value="InterPro"/>
</dbReference>
<dbReference type="InterPro" id="IPR016064">
    <property type="entry name" value="NAD/diacylglycerol_kinase_sf"/>
</dbReference>
<sequence length="369" mass="41963">MTTILPLSKLMVLLFQLPLAQLHIHYRPVVPWSTPKSRLSSSLPFALTHCPSDPCFFLIAWSFVSVFHLTPAVLPWASFDGRGRVELRQGDHIKITASKYPFPTVCADNQSTDWFHSNSRTLKWNERERQKSFVVTSWKRRTKSRTEEESSEEEEEEEEEEKYDIDDLSSTESPKGSEVSHEDAKAALEENKQSAQEAIVGKEKMLEEERNKFRGQPQAEELARALKHTSLHQGKLRTKPRSARSRSRSGVRSGVETPDRFAGPHPHPPKLSSRHVQFRASESSPTSAVNSHPMERDQTITRDTVLSPETVMKTPTMQEGHRTHNPRKGRSRERGGRGLSFEGEHTRRAFAVWGQDESESESAASDSDR</sequence>
<evidence type="ECO:0000313" key="3">
    <source>
        <dbReference type="EMBL" id="KAK7692868.1"/>
    </source>
</evidence>
<feature type="compositionally biased region" description="Acidic residues" evidence="1">
    <location>
        <begin position="149"/>
        <end position="169"/>
    </location>
</feature>
<dbReference type="InterPro" id="IPR017438">
    <property type="entry name" value="ATP-NAD_kinase_N"/>
</dbReference>
<evidence type="ECO:0000313" key="4">
    <source>
        <dbReference type="Proteomes" id="UP001385951"/>
    </source>
</evidence>